<dbReference type="EMBL" id="JAIPUX010003289">
    <property type="protein sequence ID" value="KAH0621407.1"/>
    <property type="molecule type" value="Genomic_DNA"/>
</dbReference>
<protein>
    <recommendedName>
        <fullName evidence="10">Plakophilin 4</fullName>
    </recommendedName>
</protein>
<dbReference type="PROSITE" id="PS50176">
    <property type="entry name" value="ARM_REPEAT"/>
    <property type="match status" value="3"/>
</dbReference>
<keyword evidence="9" id="KW-1185">Reference proteome</keyword>
<feature type="region of interest" description="Disordered" evidence="7">
    <location>
        <begin position="1"/>
        <end position="26"/>
    </location>
</feature>
<feature type="compositionally biased region" description="Low complexity" evidence="7">
    <location>
        <begin position="88"/>
        <end position="99"/>
    </location>
</feature>
<evidence type="ECO:0008006" key="10">
    <source>
        <dbReference type="Google" id="ProtNLM"/>
    </source>
</evidence>
<feature type="region of interest" description="Disordered" evidence="7">
    <location>
        <begin position="69"/>
        <end position="112"/>
    </location>
</feature>
<keyword evidence="4" id="KW-0130">Cell adhesion</keyword>
<feature type="compositionally biased region" description="Polar residues" evidence="7">
    <location>
        <begin position="1"/>
        <end position="23"/>
    </location>
</feature>
<dbReference type="Proteomes" id="UP000826234">
    <property type="component" value="Unassembled WGS sequence"/>
</dbReference>
<sequence length="909" mass="101161">MQMNSYSDSGYQEVSSFHNNQNLGKGENRLQHSFIGSNNNHVVRSSRAEGQALVQTSSNIAANRAMRRVSSVPSRAQSPSYVTTAGVSPSRGSLRTSLGSGYGSPSVTESRSLNSNMFSSTTLPVQRAASPFSTQRPASPVPVRRIGSVTSRQSSNPNGGTPQYQPVVRVGSPLNLNDSQTRVASPPQSQVGSSSPKRSGMTAVPQHLGTTLQRTLHDIEQYAQQYDIYERMVPPRPDSLTGLRSSYASQHSQLGQELRSTVSPDLHITPIYEGRTYYSPVYHSPNHGTADIHQGSQTALYRTGSGVGNLQRSSSQRSTLTYQRNNYALNTTATYAEPYREFAWRDPELPEVIHMLQHQFPSVQANAAAYLQHLCFGDNKVKTEVCRLGGIKHLVDLLDHRVLEVQKNACGALRNLVYGKSTDENKIAMKNVGGIPALLRLLRKSIDAEVRELVTGVLWNLSSCDAVKMTIIRDALSTLTNTVIVPHSGWNNSSFDDDHKIKFQTSLGLRNTTGCLRNLSSAGEEARKQMRSCEGLVDSLLYVIHTCVNTSDYDSKTVENCVCTLRNLSYRLELEVPQARLLGINELDDFLGKESPSKDSEPSCWGKKKKKKKKTLQEDQFAAYIRAAVRKEKGLPILVELLRMDNDRVVSSVATALRNMALDVRNKELIGKYAMRDLVNRLPGGSGPNILSDETVAAICCALHEVTSKNMENAKALADTGGIEKLDGWNQNHFITPVSTLERDRFKSHPSLSTTNQQMSPVIQSVGSTSSSPALLGIRDPRSEYDRTQTSMQYYNSQGDGIAHKDIYTVYISSYSSPARDQNRRLQHQQLYYSQDDTNRKNYDAYRLYLQSPHSYEDPYFDDRVHFPATADYTTQYGLKSTTNYVDFYSTRRPSYRAEQYPGSPDSWV</sequence>
<evidence type="ECO:0000256" key="3">
    <source>
        <dbReference type="ARBA" id="ARBA00022737"/>
    </source>
</evidence>
<evidence type="ECO:0000256" key="7">
    <source>
        <dbReference type="SAM" id="MobiDB-lite"/>
    </source>
</evidence>
<evidence type="ECO:0000313" key="9">
    <source>
        <dbReference type="Proteomes" id="UP000826234"/>
    </source>
</evidence>
<evidence type="ECO:0000256" key="5">
    <source>
        <dbReference type="ARBA" id="ARBA00022949"/>
    </source>
</evidence>
<evidence type="ECO:0000256" key="1">
    <source>
        <dbReference type="ARBA" id="ARBA00004282"/>
    </source>
</evidence>
<dbReference type="SMART" id="SM00185">
    <property type="entry name" value="ARM"/>
    <property type="match status" value="6"/>
</dbReference>
<accession>A0ABQ7SVU9</accession>
<dbReference type="PANTHER" id="PTHR10372">
    <property type="entry name" value="PLAKOPHILLIN-RELATED"/>
    <property type="match status" value="1"/>
</dbReference>
<dbReference type="InterPro" id="IPR016024">
    <property type="entry name" value="ARM-type_fold"/>
</dbReference>
<evidence type="ECO:0000313" key="8">
    <source>
        <dbReference type="EMBL" id="KAH0621407.1"/>
    </source>
</evidence>
<dbReference type="InterPro" id="IPR000225">
    <property type="entry name" value="Armadillo"/>
</dbReference>
<reference evidence="8 9" key="1">
    <citation type="journal article" date="2022" name="Gigascience">
        <title>A chromosome-level genome assembly and annotation of the desert horned lizard, Phrynosoma platyrhinos, provides insight into chromosomal rearrangements among reptiles.</title>
        <authorList>
            <person name="Koochekian N."/>
            <person name="Ascanio A."/>
            <person name="Farleigh K."/>
            <person name="Card D.C."/>
            <person name="Schield D.R."/>
            <person name="Castoe T.A."/>
            <person name="Jezkova T."/>
        </authorList>
    </citation>
    <scope>NUCLEOTIDE SEQUENCE [LARGE SCALE GENOMIC DNA]</scope>
    <source>
        <strain evidence="8">NK-2021</strain>
    </source>
</reference>
<feature type="repeat" description="ARM" evidence="6">
    <location>
        <begin position="633"/>
        <end position="670"/>
    </location>
</feature>
<comment type="similarity">
    <text evidence="2">Belongs to the beta-catenin family.</text>
</comment>
<keyword evidence="3" id="KW-0677">Repeat</keyword>
<keyword evidence="5" id="KW-0965">Cell junction</keyword>
<feature type="repeat" description="ARM" evidence="6">
    <location>
        <begin position="433"/>
        <end position="476"/>
    </location>
</feature>
<evidence type="ECO:0000256" key="6">
    <source>
        <dbReference type="PROSITE-ProRule" id="PRU00259"/>
    </source>
</evidence>
<comment type="subcellular location">
    <subcellularLocation>
        <location evidence="1">Cell junction</location>
    </subcellularLocation>
</comment>
<dbReference type="InterPro" id="IPR011989">
    <property type="entry name" value="ARM-like"/>
</dbReference>
<feature type="compositionally biased region" description="Low complexity" evidence="7">
    <location>
        <begin position="185"/>
        <end position="196"/>
    </location>
</feature>
<dbReference type="InterPro" id="IPR028435">
    <property type="entry name" value="Plakophilin/d_Catenin"/>
</dbReference>
<evidence type="ECO:0000256" key="4">
    <source>
        <dbReference type="ARBA" id="ARBA00022889"/>
    </source>
</evidence>
<comment type="caution">
    <text evidence="8">The sequence shown here is derived from an EMBL/GenBank/DDBJ whole genome shotgun (WGS) entry which is preliminary data.</text>
</comment>
<feature type="compositionally biased region" description="Polar residues" evidence="7">
    <location>
        <begin position="174"/>
        <end position="183"/>
    </location>
</feature>
<feature type="repeat" description="ARM" evidence="6">
    <location>
        <begin position="389"/>
        <end position="424"/>
    </location>
</feature>
<feature type="compositionally biased region" description="Polar residues" evidence="7">
    <location>
        <begin position="149"/>
        <end position="164"/>
    </location>
</feature>
<dbReference type="Gene3D" id="1.25.10.10">
    <property type="entry name" value="Leucine-rich Repeat Variant"/>
    <property type="match status" value="2"/>
</dbReference>
<gene>
    <name evidence="8" type="ORF">JD844_022685</name>
</gene>
<dbReference type="SUPFAM" id="SSF48371">
    <property type="entry name" value="ARM repeat"/>
    <property type="match status" value="1"/>
</dbReference>
<proteinExistence type="inferred from homology"/>
<name>A0ABQ7SVU9_PHRPL</name>
<organism evidence="8 9">
    <name type="scientific">Phrynosoma platyrhinos</name>
    <name type="common">Desert horned lizard</name>
    <dbReference type="NCBI Taxonomy" id="52577"/>
    <lineage>
        <taxon>Eukaryota</taxon>
        <taxon>Metazoa</taxon>
        <taxon>Chordata</taxon>
        <taxon>Craniata</taxon>
        <taxon>Vertebrata</taxon>
        <taxon>Euteleostomi</taxon>
        <taxon>Lepidosauria</taxon>
        <taxon>Squamata</taxon>
        <taxon>Bifurcata</taxon>
        <taxon>Unidentata</taxon>
        <taxon>Episquamata</taxon>
        <taxon>Toxicofera</taxon>
        <taxon>Iguania</taxon>
        <taxon>Phrynosomatidae</taxon>
        <taxon>Phrynosomatinae</taxon>
        <taxon>Phrynosoma</taxon>
    </lineage>
</organism>
<evidence type="ECO:0000256" key="2">
    <source>
        <dbReference type="ARBA" id="ARBA00005462"/>
    </source>
</evidence>
<dbReference type="Pfam" id="PF00514">
    <property type="entry name" value="Arm"/>
    <property type="match status" value="3"/>
</dbReference>
<feature type="compositionally biased region" description="Polar residues" evidence="7">
    <location>
        <begin position="750"/>
        <end position="773"/>
    </location>
</feature>
<dbReference type="PANTHER" id="PTHR10372:SF8">
    <property type="entry name" value="PLAKOPHILIN-4"/>
    <property type="match status" value="1"/>
</dbReference>
<feature type="compositionally biased region" description="Polar residues" evidence="7">
    <location>
        <begin position="71"/>
        <end position="87"/>
    </location>
</feature>
<feature type="region of interest" description="Disordered" evidence="7">
    <location>
        <begin position="750"/>
        <end position="777"/>
    </location>
</feature>
<feature type="region of interest" description="Disordered" evidence="7">
    <location>
        <begin position="149"/>
        <end position="203"/>
    </location>
</feature>